<protein>
    <submittedName>
        <fullName evidence="1">Uncharacterized protein</fullName>
    </submittedName>
</protein>
<name>X1SL42_9ZZZZ</name>
<dbReference type="EMBL" id="BARW01023273">
    <property type="protein sequence ID" value="GAI93792.1"/>
    <property type="molecule type" value="Genomic_DNA"/>
</dbReference>
<dbReference type="AlphaFoldDB" id="X1SL42"/>
<gene>
    <name evidence="1" type="ORF">S12H4_38635</name>
</gene>
<reference evidence="1" key="1">
    <citation type="journal article" date="2014" name="Front. Microbiol.">
        <title>High frequency of phylogenetically diverse reductive dehalogenase-homologous genes in deep subseafloor sedimentary metagenomes.</title>
        <authorList>
            <person name="Kawai M."/>
            <person name="Futagami T."/>
            <person name="Toyoda A."/>
            <person name="Takaki Y."/>
            <person name="Nishi S."/>
            <person name="Hori S."/>
            <person name="Arai W."/>
            <person name="Tsubouchi T."/>
            <person name="Morono Y."/>
            <person name="Uchiyama I."/>
            <person name="Ito T."/>
            <person name="Fujiyama A."/>
            <person name="Inagaki F."/>
            <person name="Takami H."/>
        </authorList>
    </citation>
    <scope>NUCLEOTIDE SEQUENCE</scope>
    <source>
        <strain evidence="1">Expedition CK06-06</strain>
    </source>
</reference>
<organism evidence="1">
    <name type="scientific">marine sediment metagenome</name>
    <dbReference type="NCBI Taxonomy" id="412755"/>
    <lineage>
        <taxon>unclassified sequences</taxon>
        <taxon>metagenomes</taxon>
        <taxon>ecological metagenomes</taxon>
    </lineage>
</organism>
<evidence type="ECO:0000313" key="1">
    <source>
        <dbReference type="EMBL" id="GAI93792.1"/>
    </source>
</evidence>
<accession>X1SL42</accession>
<comment type="caution">
    <text evidence="1">The sequence shown here is derived from an EMBL/GenBank/DDBJ whole genome shotgun (WGS) entry which is preliminary data.</text>
</comment>
<sequence length="175" mass="19087">LAAGAAQRIDFPISMPDIEGAYKVYLDIFVAGELIAAYQALEDITIVAAVPVFSYSNMELLTPRIPGEIEYYVEVSCDITNTGGEGTLEVSLWIMSPKWDSGDWIKVTRESFGGWEPWAIPPGIWNAGTIMLTLAPGETFHFHYGGRSSAYGSYTYAQLRDAAGGASEIVRKYSG</sequence>
<proteinExistence type="predicted"/>
<feature type="non-terminal residue" evidence="1">
    <location>
        <position position="1"/>
    </location>
</feature>